<proteinExistence type="predicted"/>
<sequence length="46" mass="4981">MSAILSMDFALAVHVVVWIAILARDAFRGRFPDYASRVSRASANAG</sequence>
<evidence type="ECO:0000313" key="1">
    <source>
        <dbReference type="EMBL" id="EHJ61131.1"/>
    </source>
</evidence>
<dbReference type="EMBL" id="AGFM01000027">
    <property type="protein sequence ID" value="EHJ61131.1"/>
    <property type="molecule type" value="Genomic_DNA"/>
</dbReference>
<name>G6EC32_9SPHN</name>
<gene>
    <name evidence="1" type="ORF">NSU_1903</name>
</gene>
<dbReference type="Proteomes" id="UP000004030">
    <property type="component" value="Unassembled WGS sequence"/>
</dbReference>
<protein>
    <submittedName>
        <fullName evidence="1">Uncharacterized protein</fullName>
    </submittedName>
</protein>
<accession>G6EC32</accession>
<comment type="caution">
    <text evidence="1">The sequence shown here is derived from an EMBL/GenBank/DDBJ whole genome shotgun (WGS) entry which is preliminary data.</text>
</comment>
<keyword evidence="2" id="KW-1185">Reference proteome</keyword>
<dbReference type="PATRIC" id="fig|1088721.3.peg.1882"/>
<reference evidence="1 2" key="1">
    <citation type="journal article" date="2012" name="J. Bacteriol.">
        <title>Genome sequence of benzo(a)pyrene-degrading bacterium Novosphingobium pentaromativorans US6-1.</title>
        <authorList>
            <person name="Luo Y.R."/>
            <person name="Kang S.G."/>
            <person name="Kim S.J."/>
            <person name="Kim M.R."/>
            <person name="Li N."/>
            <person name="Lee J.H."/>
            <person name="Kwon K.K."/>
        </authorList>
    </citation>
    <scope>NUCLEOTIDE SEQUENCE [LARGE SCALE GENOMIC DNA]</scope>
    <source>
        <strain evidence="1 2">US6-1</strain>
    </source>
</reference>
<dbReference type="AlphaFoldDB" id="G6EC32"/>
<organism evidence="1 2">
    <name type="scientific">Novosphingobium pentaromativorans US6-1</name>
    <dbReference type="NCBI Taxonomy" id="1088721"/>
    <lineage>
        <taxon>Bacteria</taxon>
        <taxon>Pseudomonadati</taxon>
        <taxon>Pseudomonadota</taxon>
        <taxon>Alphaproteobacteria</taxon>
        <taxon>Sphingomonadales</taxon>
        <taxon>Sphingomonadaceae</taxon>
        <taxon>Novosphingobium</taxon>
    </lineage>
</organism>
<evidence type="ECO:0000313" key="2">
    <source>
        <dbReference type="Proteomes" id="UP000004030"/>
    </source>
</evidence>